<reference evidence="3 4" key="1">
    <citation type="submission" date="2019-09" db="EMBL/GenBank/DDBJ databases">
        <title>A chromosome-level genome assembly of the Chinese tupelo Nyssa sinensis.</title>
        <authorList>
            <person name="Yang X."/>
            <person name="Kang M."/>
            <person name="Yang Y."/>
            <person name="Xiong H."/>
            <person name="Wang M."/>
            <person name="Zhang Z."/>
            <person name="Wang Z."/>
            <person name="Wu H."/>
            <person name="Ma T."/>
            <person name="Liu J."/>
            <person name="Xi Z."/>
        </authorList>
    </citation>
    <scope>NUCLEOTIDE SEQUENCE [LARGE SCALE GENOMIC DNA]</scope>
    <source>
        <strain evidence="3">J267</strain>
        <tissue evidence="3">Leaf</tissue>
    </source>
</reference>
<name>A0A5J5A403_9ASTE</name>
<feature type="region of interest" description="Disordered" evidence="1">
    <location>
        <begin position="82"/>
        <end position="103"/>
    </location>
</feature>
<keyword evidence="4" id="KW-1185">Reference proteome</keyword>
<evidence type="ECO:0000256" key="1">
    <source>
        <dbReference type="SAM" id="MobiDB-lite"/>
    </source>
</evidence>
<proteinExistence type="predicted"/>
<dbReference type="EMBL" id="CM018047">
    <property type="protein sequence ID" value="KAA8524914.1"/>
    <property type="molecule type" value="Genomic_DNA"/>
</dbReference>
<sequence length="136" mass="13577">MGKDEIGCIKVGLGIPMHKSSLVKMTRTLEVLAAGAGGMGDESVSHLSIGILLLCQLLMAMSIISLIVFACADGVCCDAGKEKQAAGENDQEKKDDGKEKRTTNEVTITCCGDGACCDGEGSGGGGSGCGGGCGGD</sequence>
<evidence type="ECO:0000256" key="2">
    <source>
        <dbReference type="SAM" id="Phobius"/>
    </source>
</evidence>
<dbReference type="Proteomes" id="UP000325577">
    <property type="component" value="Linkage Group LG4"/>
</dbReference>
<feature type="transmembrane region" description="Helical" evidence="2">
    <location>
        <begin position="49"/>
        <end position="70"/>
    </location>
</feature>
<dbReference type="AlphaFoldDB" id="A0A5J5A403"/>
<evidence type="ECO:0000313" key="4">
    <source>
        <dbReference type="Proteomes" id="UP000325577"/>
    </source>
</evidence>
<keyword evidence="2" id="KW-0472">Membrane</keyword>
<dbReference type="PANTHER" id="PTHR35420">
    <property type="entry name" value="OS02G0198500 PROTEIN"/>
    <property type="match status" value="1"/>
</dbReference>
<accession>A0A5J5A403</accession>
<dbReference type="PANTHER" id="PTHR35420:SF1">
    <property type="entry name" value="OS09G0480532 PROTEIN"/>
    <property type="match status" value="1"/>
</dbReference>
<gene>
    <name evidence="3" type="ORF">F0562_011448</name>
</gene>
<keyword evidence="2" id="KW-0812">Transmembrane</keyword>
<organism evidence="3 4">
    <name type="scientific">Nyssa sinensis</name>
    <dbReference type="NCBI Taxonomy" id="561372"/>
    <lineage>
        <taxon>Eukaryota</taxon>
        <taxon>Viridiplantae</taxon>
        <taxon>Streptophyta</taxon>
        <taxon>Embryophyta</taxon>
        <taxon>Tracheophyta</taxon>
        <taxon>Spermatophyta</taxon>
        <taxon>Magnoliopsida</taxon>
        <taxon>eudicotyledons</taxon>
        <taxon>Gunneridae</taxon>
        <taxon>Pentapetalae</taxon>
        <taxon>asterids</taxon>
        <taxon>Cornales</taxon>
        <taxon>Nyssaceae</taxon>
        <taxon>Nyssa</taxon>
    </lineage>
</organism>
<evidence type="ECO:0000313" key="3">
    <source>
        <dbReference type="EMBL" id="KAA8524914.1"/>
    </source>
</evidence>
<protein>
    <submittedName>
        <fullName evidence="3">Uncharacterized protein</fullName>
    </submittedName>
</protein>
<keyword evidence="2" id="KW-1133">Transmembrane helix</keyword>